<dbReference type="Proteomes" id="UP000002762">
    <property type="component" value="Unassembled WGS sequence"/>
</dbReference>
<name>J4UNT8_BEAB2</name>
<dbReference type="AlphaFoldDB" id="J4UNT8"/>
<accession>J4UNT8</accession>
<dbReference type="EMBL" id="JH725158">
    <property type="protein sequence ID" value="EJP66737.1"/>
    <property type="molecule type" value="Genomic_DNA"/>
</dbReference>
<dbReference type="RefSeq" id="XP_008597349.1">
    <property type="nucleotide sequence ID" value="XM_008599127.1"/>
</dbReference>
<keyword evidence="2" id="KW-1185">Reference proteome</keyword>
<dbReference type="InParanoid" id="J4UNT8"/>
<gene>
    <name evidence="1" type="ORF">BBA_04030</name>
</gene>
<proteinExistence type="predicted"/>
<organism evidence="1 2">
    <name type="scientific">Beauveria bassiana (strain ARSEF 2860)</name>
    <name type="common">White muscardine disease fungus</name>
    <name type="synonym">Tritirachium shiotae</name>
    <dbReference type="NCBI Taxonomy" id="655819"/>
    <lineage>
        <taxon>Eukaryota</taxon>
        <taxon>Fungi</taxon>
        <taxon>Dikarya</taxon>
        <taxon>Ascomycota</taxon>
        <taxon>Pezizomycotina</taxon>
        <taxon>Sordariomycetes</taxon>
        <taxon>Hypocreomycetidae</taxon>
        <taxon>Hypocreales</taxon>
        <taxon>Cordycipitaceae</taxon>
        <taxon>Beauveria</taxon>
    </lineage>
</organism>
<dbReference type="HOGENOM" id="CLU_2196450_0_0_1"/>
<evidence type="ECO:0000313" key="2">
    <source>
        <dbReference type="Proteomes" id="UP000002762"/>
    </source>
</evidence>
<evidence type="ECO:0000313" key="1">
    <source>
        <dbReference type="EMBL" id="EJP66737.1"/>
    </source>
</evidence>
<reference evidence="1 2" key="1">
    <citation type="journal article" date="2012" name="Sci. Rep.">
        <title>Genomic perspectives on the evolution of fungal entomopathogenicity in Beauveria bassiana.</title>
        <authorList>
            <person name="Xiao G."/>
            <person name="Ying S.H."/>
            <person name="Zheng P."/>
            <person name="Wang Z.L."/>
            <person name="Zhang S."/>
            <person name="Xie X.Q."/>
            <person name="Shang Y."/>
            <person name="St Leger R.J."/>
            <person name="Zhao G.P."/>
            <person name="Wang C."/>
            <person name="Feng M.G."/>
        </authorList>
    </citation>
    <scope>NUCLEOTIDE SEQUENCE [LARGE SCALE GENOMIC DNA]</scope>
    <source>
        <strain evidence="1 2">ARSEF 2860</strain>
    </source>
</reference>
<sequence>MAGLAMAVSHEPRMVSSLIDVPNDRCPKGRCMDDSRNRYDGLRINDPSISVFRWLLQRFLKRFCMDRAHAHRFKSPTLPQMPNLARCGGQAAGAYEVATRQLGRVGAI</sequence>
<protein>
    <submittedName>
        <fullName evidence="1">Uncharacterized protein</fullName>
    </submittedName>
</protein>
<dbReference type="GeneID" id="19887042"/>